<dbReference type="NCBIfam" id="TIGR01451">
    <property type="entry name" value="B_ant_repeat"/>
    <property type="match status" value="1"/>
</dbReference>
<evidence type="ECO:0000256" key="3">
    <source>
        <dbReference type="ARBA" id="ARBA00022729"/>
    </source>
</evidence>
<comment type="subcellular location">
    <subcellularLocation>
        <location evidence="1">Secreted</location>
    </subcellularLocation>
</comment>
<evidence type="ECO:0000256" key="2">
    <source>
        <dbReference type="ARBA" id="ARBA00022525"/>
    </source>
</evidence>
<dbReference type="InterPro" id="IPR047589">
    <property type="entry name" value="DUF11_rpt"/>
</dbReference>
<evidence type="ECO:0000259" key="5">
    <source>
        <dbReference type="Pfam" id="PF17210"/>
    </source>
</evidence>
<dbReference type="InterPro" id="IPR033764">
    <property type="entry name" value="Sdr_B"/>
</dbReference>
<proteinExistence type="predicted"/>
<evidence type="ECO:0000313" key="7">
    <source>
        <dbReference type="EMBL" id="CAH1000727.1"/>
    </source>
</evidence>
<dbReference type="SUPFAM" id="SSF49464">
    <property type="entry name" value="Carboxypeptidase regulatory domain-like"/>
    <property type="match status" value="1"/>
</dbReference>
<dbReference type="NCBIfam" id="TIGR04183">
    <property type="entry name" value="Por_Secre_tail"/>
    <property type="match status" value="1"/>
</dbReference>
<dbReference type="InterPro" id="IPR013783">
    <property type="entry name" value="Ig-like_fold"/>
</dbReference>
<dbReference type="InterPro" id="IPR008969">
    <property type="entry name" value="CarboxyPept-like_regulatory"/>
</dbReference>
<gene>
    <name evidence="7" type="ORF">LEM8419_01854</name>
</gene>
<feature type="signal peptide" evidence="4">
    <location>
        <begin position="1"/>
        <end position="18"/>
    </location>
</feature>
<comment type="caution">
    <text evidence="7">The sequence shown here is derived from an EMBL/GenBank/DDBJ whole genome shotgun (WGS) entry which is preliminary data.</text>
</comment>
<dbReference type="EMBL" id="CAKLPZ010000002">
    <property type="protein sequence ID" value="CAH1000727.1"/>
    <property type="molecule type" value="Genomic_DNA"/>
</dbReference>
<evidence type="ECO:0000256" key="1">
    <source>
        <dbReference type="ARBA" id="ARBA00004613"/>
    </source>
</evidence>
<name>A0ABM9B0X7_9BACT</name>
<dbReference type="RefSeq" id="WP_238750762.1">
    <property type="nucleotide sequence ID" value="NZ_CAKLPZ010000002.1"/>
</dbReference>
<accession>A0ABM9B0X7</accession>
<reference evidence="7" key="1">
    <citation type="submission" date="2021-12" db="EMBL/GenBank/DDBJ databases">
        <authorList>
            <person name="Rodrigo-Torres L."/>
            <person name="Arahal R. D."/>
            <person name="Lucena T."/>
        </authorList>
    </citation>
    <scope>NUCLEOTIDE SEQUENCE</scope>
    <source>
        <strain evidence="7">CECT 8419</strain>
    </source>
</reference>
<dbReference type="InterPro" id="IPR055353">
    <property type="entry name" value="DUF7619"/>
</dbReference>
<dbReference type="Pfam" id="PF17210">
    <property type="entry name" value="SdrD_B"/>
    <property type="match status" value="1"/>
</dbReference>
<sequence>MKLYHLCFTLLLPFFVAGQTIPYQLDYLDVNPDKQGADILELSAIGSRIYWGTEGDVNYLSTGSAESTFSFQGGVGLRDGIEPLGHIGNLYYFHYRDSNDRGYNIVVNAIVPIPEVLELPLLEDEKWTHTAPVMANEKLYAVRERNDRSTRSHIVQLIETDLATEASTIVVADTVTYSNYPVTKSMVADGDLVYYTRPQAGGVGPASYNASTAVVTDLGTFPSPAYLNYERVGNYTLLRYRQQGNYYGDTYFLTPTGTGDQIPGGILRDQSVALTDALVSVDTNGALLAYYYADGSSALLADLGTEDNDNPRLFQLTDDELLFYQLSSGGAWTVARTDGTTAGTRSTATLPNTSTSGPAQTVRLGAYVALSSTNQPVYIYDPRNDDLQEVAANFNLVGPNPPLASLGDRLYFAAIAPGRGEQLHYLTIDNQRTLSGTAFTDENGNGVQDTDETGIANLMITVEGTDGKNFLTTDSAGHYALAVLDGETYTVTAYQPDCYVRTTAADSYTVTVPTDPHQAIDFGYALQDGAADLTLYFSAGRVRCNTKAPFWITVRNDGCLPLAGTATVKLQDNVSFVSVNRDSVMLTDSTITFTFDTLQPGELYHNAMKLQMPSEDFAGDTIVLAGTAGASFQEGIAVTDTVNFETILRCAVDPNDKAVFPFRADSTHSNYTQAGETLRYTIRFENMGNDTAFAVRIEDQLSEHLDGTTLRPIEASHPYELKLSDQGLLTVNFPGIELVDSSVDAAASQGFVVFEIQPMAELPEMTRIENTAGIFFDFNRPVITNTVVSTIVSDLDKDDDGVYFWEDCDDNDASISPFAKEIPENDVDENCDGIIEKTVSTIQVLSGTLEVYPNPAGRWLQLRYSQSAALRATLVDATGRQLLTTSFTGELQLAVDRYPAGVYLLRVEDPATGEAGQRRIVLRGH</sequence>
<dbReference type="Pfam" id="PF11617">
    <property type="entry name" value="Cu-binding_MopE"/>
    <property type="match status" value="1"/>
</dbReference>
<dbReference type="Gene3D" id="2.60.40.10">
    <property type="entry name" value="Immunoglobulins"/>
    <property type="match status" value="1"/>
</dbReference>
<dbReference type="InterPro" id="IPR026444">
    <property type="entry name" value="Secre_tail"/>
</dbReference>
<dbReference type="Pfam" id="PF24595">
    <property type="entry name" value="DUF7619"/>
    <property type="match status" value="1"/>
</dbReference>
<dbReference type="InterPro" id="IPR021655">
    <property type="entry name" value="Put_metal-bd"/>
</dbReference>
<feature type="chain" id="PRO_5046926968" description="T9SS type A sorting domain-containing protein" evidence="4">
    <location>
        <begin position="19"/>
        <end position="925"/>
    </location>
</feature>
<evidence type="ECO:0000313" key="8">
    <source>
        <dbReference type="Proteomes" id="UP000837803"/>
    </source>
</evidence>
<keyword evidence="8" id="KW-1185">Reference proteome</keyword>
<dbReference type="SUPFAM" id="SSF89372">
    <property type="entry name" value="Fucose-specific lectin"/>
    <property type="match status" value="1"/>
</dbReference>
<dbReference type="Proteomes" id="UP000837803">
    <property type="component" value="Unassembled WGS sequence"/>
</dbReference>
<protein>
    <recommendedName>
        <fullName evidence="9">T9SS type A sorting domain-containing protein</fullName>
    </recommendedName>
</protein>
<organism evidence="7 8">
    <name type="scientific">Neolewinella maritima</name>
    <dbReference type="NCBI Taxonomy" id="1383882"/>
    <lineage>
        <taxon>Bacteria</taxon>
        <taxon>Pseudomonadati</taxon>
        <taxon>Bacteroidota</taxon>
        <taxon>Saprospiria</taxon>
        <taxon>Saprospirales</taxon>
        <taxon>Lewinellaceae</taxon>
        <taxon>Neolewinella</taxon>
    </lineage>
</organism>
<evidence type="ECO:0000259" key="6">
    <source>
        <dbReference type="Pfam" id="PF24595"/>
    </source>
</evidence>
<feature type="domain" description="DUF7619" evidence="6">
    <location>
        <begin position="653"/>
        <end position="789"/>
    </location>
</feature>
<keyword evidence="2" id="KW-0964">Secreted</keyword>
<feature type="domain" description="SD-repeat containing protein B" evidence="5">
    <location>
        <begin position="437"/>
        <end position="509"/>
    </location>
</feature>
<evidence type="ECO:0008006" key="9">
    <source>
        <dbReference type="Google" id="ProtNLM"/>
    </source>
</evidence>
<evidence type="ECO:0000256" key="4">
    <source>
        <dbReference type="SAM" id="SignalP"/>
    </source>
</evidence>
<keyword evidence="3 4" id="KW-0732">Signal</keyword>